<organism evidence="4 5">
    <name type="scientific">Tissierella simiarum</name>
    <dbReference type="NCBI Taxonomy" id="2841534"/>
    <lineage>
        <taxon>Bacteria</taxon>
        <taxon>Bacillati</taxon>
        <taxon>Bacillota</taxon>
        <taxon>Tissierellia</taxon>
        <taxon>Tissierellales</taxon>
        <taxon>Tissierellaceae</taxon>
        <taxon>Tissierella</taxon>
    </lineage>
</organism>
<feature type="domain" description="Methylated-DNA-[protein]-cysteine S-methyltransferase DNA binding" evidence="2">
    <location>
        <begin position="73"/>
        <end position="152"/>
    </location>
</feature>
<comment type="miscellaneous">
    <text evidence="1">This enzyme catalyzes only one turnover and therefore is not strictly catalytic. According to one definition, an enzyme is a biocatalyst that acts repeatedly and over many reaction cycles.</text>
</comment>
<dbReference type="InterPro" id="IPR023546">
    <property type="entry name" value="MGMT"/>
</dbReference>
<feature type="domain" description="Methylguanine DNA methyltransferase ribonuclease-like" evidence="3">
    <location>
        <begin position="6"/>
        <end position="69"/>
    </location>
</feature>
<keyword evidence="1" id="KW-0227">DNA damage</keyword>
<dbReference type="InterPro" id="IPR014048">
    <property type="entry name" value="MethylDNA_cys_MeTrfase_DNA-bd"/>
</dbReference>
<dbReference type="EC" id="2.1.1.63" evidence="1"/>
<evidence type="ECO:0000259" key="3">
    <source>
        <dbReference type="Pfam" id="PF02870"/>
    </source>
</evidence>
<dbReference type="Pfam" id="PF01035">
    <property type="entry name" value="DNA_binding_1"/>
    <property type="match status" value="1"/>
</dbReference>
<comment type="catalytic activity">
    <reaction evidence="1">
        <text>a 6-O-methyl-2'-deoxyguanosine in DNA + L-cysteinyl-[protein] = S-methyl-L-cysteinyl-[protein] + a 2'-deoxyguanosine in DNA</text>
        <dbReference type="Rhea" id="RHEA:24000"/>
        <dbReference type="Rhea" id="RHEA-COMP:10131"/>
        <dbReference type="Rhea" id="RHEA-COMP:10132"/>
        <dbReference type="Rhea" id="RHEA-COMP:11367"/>
        <dbReference type="Rhea" id="RHEA-COMP:11368"/>
        <dbReference type="ChEBI" id="CHEBI:29950"/>
        <dbReference type="ChEBI" id="CHEBI:82612"/>
        <dbReference type="ChEBI" id="CHEBI:85445"/>
        <dbReference type="ChEBI" id="CHEBI:85448"/>
        <dbReference type="EC" id="2.1.1.63"/>
    </reaction>
</comment>
<dbReference type="Proteomes" id="UP000749471">
    <property type="component" value="Unassembled WGS sequence"/>
</dbReference>
<dbReference type="PANTHER" id="PTHR10815">
    <property type="entry name" value="METHYLATED-DNA--PROTEIN-CYSTEINE METHYLTRANSFERASE"/>
    <property type="match status" value="1"/>
</dbReference>
<keyword evidence="1" id="KW-0234">DNA repair</keyword>
<comment type="similarity">
    <text evidence="1">Belongs to the MGMT family.</text>
</comment>
<dbReference type="EMBL" id="JAHLPM010000032">
    <property type="protein sequence ID" value="MBU5440319.1"/>
    <property type="molecule type" value="Genomic_DNA"/>
</dbReference>
<evidence type="ECO:0000256" key="1">
    <source>
        <dbReference type="HAMAP-Rule" id="MF_00772"/>
    </source>
</evidence>
<keyword evidence="1 4" id="KW-0808">Transferase</keyword>
<dbReference type="CDD" id="cd06445">
    <property type="entry name" value="ATase"/>
    <property type="match status" value="1"/>
</dbReference>
<dbReference type="NCBIfam" id="TIGR00589">
    <property type="entry name" value="ogt"/>
    <property type="match status" value="1"/>
</dbReference>
<name>A0ABS6EDL1_9FIRM</name>
<reference evidence="4 5" key="1">
    <citation type="submission" date="2021-06" db="EMBL/GenBank/DDBJ databases">
        <authorList>
            <person name="Sun Q."/>
            <person name="Li D."/>
        </authorList>
    </citation>
    <scope>NUCLEOTIDE SEQUENCE [LARGE SCALE GENOMIC DNA]</scope>
    <source>
        <strain evidence="4 5">MSJ-40</strain>
    </source>
</reference>
<evidence type="ECO:0000259" key="2">
    <source>
        <dbReference type="Pfam" id="PF01035"/>
    </source>
</evidence>
<proteinExistence type="inferred from homology"/>
<dbReference type="HAMAP" id="MF_00772">
    <property type="entry name" value="OGT"/>
    <property type="match status" value="1"/>
</dbReference>
<dbReference type="InterPro" id="IPR008332">
    <property type="entry name" value="MethylG_MeTrfase_N"/>
</dbReference>
<protein>
    <recommendedName>
        <fullName evidence="1">Methylated-DNA--protein-cysteine methyltransferase</fullName>
        <ecNumber evidence="1">2.1.1.63</ecNumber>
    </recommendedName>
    <alternativeName>
        <fullName evidence="1">6-O-methylguanine-DNA methyltransferase</fullName>
        <shortName evidence="1">MGMT</shortName>
    </alternativeName>
    <alternativeName>
        <fullName evidence="1">O-6-methylguanine-DNA-alkyltransferase</fullName>
    </alternativeName>
</protein>
<keyword evidence="1 4" id="KW-0489">Methyltransferase</keyword>
<dbReference type="RefSeq" id="WP_216522481.1">
    <property type="nucleotide sequence ID" value="NZ_JAHLPM010000032.1"/>
</dbReference>
<dbReference type="GO" id="GO:0032259">
    <property type="term" value="P:methylation"/>
    <property type="evidence" value="ECO:0007669"/>
    <property type="project" value="UniProtKB-KW"/>
</dbReference>
<dbReference type="PANTHER" id="PTHR10815:SF5">
    <property type="entry name" value="METHYLATED-DNA--PROTEIN-CYSTEINE METHYLTRANSFERASE"/>
    <property type="match status" value="1"/>
</dbReference>
<comment type="caution">
    <text evidence="4">The sequence shown here is derived from an EMBL/GenBank/DDBJ whole genome shotgun (WGS) entry which is preliminary data.</text>
</comment>
<feature type="active site" description="Nucleophile; methyl group acceptor" evidence="1">
    <location>
        <position position="124"/>
    </location>
</feature>
<comment type="function">
    <text evidence="1">Involved in the cellular defense against the biological effects of O6-methylguanine (O6-MeG) and O4-methylthymine (O4-MeT) in DNA. Repairs the methylated nucleobase in DNA by stoichiometrically transferring the methyl group to a cysteine residue in the enzyme. This is a suicide reaction: the enzyme is irreversibly inactivated.</text>
</comment>
<dbReference type="Pfam" id="PF02870">
    <property type="entry name" value="Methyltransf_1N"/>
    <property type="match status" value="1"/>
</dbReference>
<sequence length="157" mass="17154">MKNIAFYPTSLGLAGIVEKNGAITGLFFGKKHKFTDCVKQETPLLKEAARQLEEYLDGKLKSFDLPLAPEGTDFQQTVWAALRDIPYGETRTYKQVAKVIGKPEASRAVGTANSKNPILIITPCHRVIGADGKLVGYAAGLEVKEKLLKVEKNHVNG</sequence>
<accession>A0ABS6EDL1</accession>
<keyword evidence="5" id="KW-1185">Reference proteome</keyword>
<evidence type="ECO:0000313" key="5">
    <source>
        <dbReference type="Proteomes" id="UP000749471"/>
    </source>
</evidence>
<comment type="subcellular location">
    <subcellularLocation>
        <location evidence="1">Cytoplasm</location>
    </subcellularLocation>
</comment>
<comment type="catalytic activity">
    <reaction evidence="1">
        <text>a 4-O-methyl-thymidine in DNA + L-cysteinyl-[protein] = a thymidine in DNA + S-methyl-L-cysteinyl-[protein]</text>
        <dbReference type="Rhea" id="RHEA:53428"/>
        <dbReference type="Rhea" id="RHEA-COMP:10131"/>
        <dbReference type="Rhea" id="RHEA-COMP:10132"/>
        <dbReference type="Rhea" id="RHEA-COMP:13555"/>
        <dbReference type="Rhea" id="RHEA-COMP:13556"/>
        <dbReference type="ChEBI" id="CHEBI:29950"/>
        <dbReference type="ChEBI" id="CHEBI:82612"/>
        <dbReference type="ChEBI" id="CHEBI:137386"/>
        <dbReference type="ChEBI" id="CHEBI:137387"/>
        <dbReference type="EC" id="2.1.1.63"/>
    </reaction>
</comment>
<keyword evidence="1" id="KW-0963">Cytoplasm</keyword>
<dbReference type="GO" id="GO:0003908">
    <property type="term" value="F:methylated-DNA-[protein]-cysteine S-methyltransferase activity"/>
    <property type="evidence" value="ECO:0007669"/>
    <property type="project" value="UniProtKB-EC"/>
</dbReference>
<gene>
    <name evidence="4" type="ORF">KQI42_20190</name>
</gene>
<evidence type="ECO:0000313" key="4">
    <source>
        <dbReference type="EMBL" id="MBU5440319.1"/>
    </source>
</evidence>